<dbReference type="AlphaFoldDB" id="S9S1H4"/>
<dbReference type="RefSeq" id="WP_020038243.1">
    <property type="nucleotide sequence ID" value="NZ_KE557274.1"/>
</dbReference>
<reference evidence="2" key="1">
    <citation type="journal article" date="2014" name="Stand. Genomic Sci.">
        <title>Genome sequence of the exopolysaccharide-producing Salipiger mucosus type strain (DSM 16094(T)), a moderately halophilic member of the Roseobacter clade.</title>
        <authorList>
            <person name="Riedel T."/>
            <person name="Spring S."/>
            <person name="Fiebig A."/>
            <person name="Petersen J."/>
            <person name="Kyrpides N.C."/>
            <person name="Goker M."/>
            <person name="Klenk H.P."/>
        </authorList>
    </citation>
    <scope>NUCLEOTIDE SEQUENCE [LARGE SCALE GENOMIC DNA]</scope>
    <source>
        <strain evidence="2">DSM 16094</strain>
    </source>
</reference>
<dbReference type="Proteomes" id="UP000015347">
    <property type="component" value="Unassembled WGS sequence"/>
</dbReference>
<sequence>MAGQTLVAAIMALIPTFEQTLDTDIIVNDTGYTGLEAKEWKREQACDALGMQTCDIPIAYFSYVTHPDGYSRVMDFTMPDGRTGSICFLNMPVGSNETHATLSYVASRLPNLDFTFENQRAVYDPSSEDVRAFNLLMQISNCAGTAWISDSNSANLDRDIAFSAMMLGLGGGDPSFLAEAGDTAVRYIVDGMHSNVGMDAVGHAQRVLTEHWKYEVAAALEAECGQSVIGGMGPPVTVVEESGPLFTAPKPAGTMAARLDAHGGGSSALPPALGDALSDVPGNVGQVPPLSDATMDALFGIHECMESSSATGTAQIQSIAVTQELLEYIIPSFPKIYVMGLQGDPLADGVLPGDRRLSLDDAPGHRGLYPFYEDMLDYTAFEVFDGDGAAALRYAWDRANRMAGTAR</sequence>
<dbReference type="STRING" id="1123237.Salmuc_01825"/>
<accession>S9S1H4</accession>
<keyword evidence="2" id="KW-1185">Reference proteome</keyword>
<evidence type="ECO:0000313" key="1">
    <source>
        <dbReference type="EMBL" id="EPX84050.1"/>
    </source>
</evidence>
<name>S9S1H4_9RHOB</name>
<dbReference type="HOGENOM" id="CLU_675962_0_0_5"/>
<protein>
    <submittedName>
        <fullName evidence="1">Uncharacterized protein</fullName>
    </submittedName>
</protein>
<organism evidence="1 2">
    <name type="scientific">Salipiger mucosus DSM 16094</name>
    <dbReference type="NCBI Taxonomy" id="1123237"/>
    <lineage>
        <taxon>Bacteria</taxon>
        <taxon>Pseudomonadati</taxon>
        <taxon>Pseudomonadota</taxon>
        <taxon>Alphaproteobacteria</taxon>
        <taxon>Rhodobacterales</taxon>
        <taxon>Roseobacteraceae</taxon>
        <taxon>Salipiger</taxon>
    </lineage>
</organism>
<dbReference type="EMBL" id="APVH01000013">
    <property type="protein sequence ID" value="EPX84050.1"/>
    <property type="molecule type" value="Genomic_DNA"/>
</dbReference>
<proteinExistence type="predicted"/>
<evidence type="ECO:0000313" key="2">
    <source>
        <dbReference type="Proteomes" id="UP000015347"/>
    </source>
</evidence>
<comment type="caution">
    <text evidence="1">The sequence shown here is derived from an EMBL/GenBank/DDBJ whole genome shotgun (WGS) entry which is preliminary data.</text>
</comment>
<gene>
    <name evidence="1" type="ORF">Salmuc_01825</name>
</gene>